<evidence type="ECO:0000313" key="2">
    <source>
        <dbReference type="EMBL" id="CAG8543892.1"/>
    </source>
</evidence>
<dbReference type="EMBL" id="CAJVQA010002336">
    <property type="protein sequence ID" value="CAG8543892.1"/>
    <property type="molecule type" value="Genomic_DNA"/>
</dbReference>
<dbReference type="Proteomes" id="UP000789759">
    <property type="component" value="Unassembled WGS sequence"/>
</dbReference>
<protein>
    <submittedName>
        <fullName evidence="2">5561_t:CDS:1</fullName>
    </submittedName>
</protein>
<proteinExistence type="predicted"/>
<keyword evidence="3" id="KW-1185">Reference proteome</keyword>
<comment type="caution">
    <text evidence="2">The sequence shown here is derived from an EMBL/GenBank/DDBJ whole genome shotgun (WGS) entry which is preliminary data.</text>
</comment>
<feature type="coiled-coil region" evidence="1">
    <location>
        <begin position="128"/>
        <end position="155"/>
    </location>
</feature>
<accession>A0A9N9AVN9</accession>
<dbReference type="OrthoDB" id="2411504at2759"/>
<gene>
    <name evidence="2" type="ORF">CPELLU_LOCUS4425</name>
</gene>
<sequence>MPKPSKHKLHLKKVQDLLARKRKLNQCQESVNETMNNMNNSNKQELKIMHNTTSDVSNVANSNPPSIYNMITNTLKDMPENDLKLVSHFLHTIKYSYGKNKDRIISPYLQKKAFNYISNSLYKPGNSHELLNNQNKQLKKSIKKLQKSKDCMTHKVRAVAKRRSELKDNDLRTIIRNLIKQNKKEYNTDFVKLTIQVSQIGQISFNTAAESIKTVFNFLTGNNTES</sequence>
<evidence type="ECO:0000256" key="1">
    <source>
        <dbReference type="SAM" id="Coils"/>
    </source>
</evidence>
<organism evidence="2 3">
    <name type="scientific">Cetraspora pellucida</name>
    <dbReference type="NCBI Taxonomy" id="1433469"/>
    <lineage>
        <taxon>Eukaryota</taxon>
        <taxon>Fungi</taxon>
        <taxon>Fungi incertae sedis</taxon>
        <taxon>Mucoromycota</taxon>
        <taxon>Glomeromycotina</taxon>
        <taxon>Glomeromycetes</taxon>
        <taxon>Diversisporales</taxon>
        <taxon>Gigasporaceae</taxon>
        <taxon>Cetraspora</taxon>
    </lineage>
</organism>
<reference evidence="2" key="1">
    <citation type="submission" date="2021-06" db="EMBL/GenBank/DDBJ databases">
        <authorList>
            <person name="Kallberg Y."/>
            <person name="Tangrot J."/>
            <person name="Rosling A."/>
        </authorList>
    </citation>
    <scope>NUCLEOTIDE SEQUENCE</scope>
    <source>
        <strain evidence="2">FL966</strain>
    </source>
</reference>
<dbReference type="AlphaFoldDB" id="A0A9N9AVN9"/>
<evidence type="ECO:0000313" key="3">
    <source>
        <dbReference type="Proteomes" id="UP000789759"/>
    </source>
</evidence>
<name>A0A9N9AVN9_9GLOM</name>
<keyword evidence="1" id="KW-0175">Coiled coil</keyword>